<dbReference type="EMBL" id="CP036287">
    <property type="protein sequence ID" value="QDU65290.1"/>
    <property type="molecule type" value="Genomic_DNA"/>
</dbReference>
<feature type="domain" description="DUF3427" evidence="1">
    <location>
        <begin position="16"/>
        <end position="161"/>
    </location>
</feature>
<accession>A0A518BE82</accession>
<dbReference type="AlphaFoldDB" id="A0A518BE82"/>
<proteinExistence type="predicted"/>
<keyword evidence="3" id="KW-1185">Reference proteome</keyword>
<evidence type="ECO:0000313" key="3">
    <source>
        <dbReference type="Proteomes" id="UP000316921"/>
    </source>
</evidence>
<dbReference type="InterPro" id="IPR021835">
    <property type="entry name" value="DUF3427"/>
</dbReference>
<evidence type="ECO:0000259" key="1">
    <source>
        <dbReference type="Pfam" id="PF11907"/>
    </source>
</evidence>
<protein>
    <recommendedName>
        <fullName evidence="1">DUF3427 domain-containing protein</fullName>
    </recommendedName>
</protein>
<organism evidence="2 3">
    <name type="scientific">Engelhardtia mirabilis</name>
    <dbReference type="NCBI Taxonomy" id="2528011"/>
    <lineage>
        <taxon>Bacteria</taxon>
        <taxon>Pseudomonadati</taxon>
        <taxon>Planctomycetota</taxon>
        <taxon>Planctomycetia</taxon>
        <taxon>Planctomycetia incertae sedis</taxon>
        <taxon>Engelhardtia</taxon>
    </lineage>
</organism>
<dbReference type="Proteomes" id="UP000316921">
    <property type="component" value="Chromosome"/>
</dbReference>
<reference evidence="2 3" key="1">
    <citation type="submission" date="2019-02" db="EMBL/GenBank/DDBJ databases">
        <title>Deep-cultivation of Planctomycetes and their phenomic and genomic characterization uncovers novel biology.</title>
        <authorList>
            <person name="Wiegand S."/>
            <person name="Jogler M."/>
            <person name="Boedeker C."/>
            <person name="Pinto D."/>
            <person name="Vollmers J."/>
            <person name="Rivas-Marin E."/>
            <person name="Kohn T."/>
            <person name="Peeters S.H."/>
            <person name="Heuer A."/>
            <person name="Rast P."/>
            <person name="Oberbeckmann S."/>
            <person name="Bunk B."/>
            <person name="Jeske O."/>
            <person name="Meyerdierks A."/>
            <person name="Storesund J.E."/>
            <person name="Kallscheuer N."/>
            <person name="Luecker S."/>
            <person name="Lage O.M."/>
            <person name="Pohl T."/>
            <person name="Merkel B.J."/>
            <person name="Hornburger P."/>
            <person name="Mueller R.-W."/>
            <person name="Bruemmer F."/>
            <person name="Labrenz M."/>
            <person name="Spormann A.M."/>
            <person name="Op den Camp H."/>
            <person name="Overmann J."/>
            <person name="Amann R."/>
            <person name="Jetten M.S.M."/>
            <person name="Mascher T."/>
            <person name="Medema M.H."/>
            <person name="Devos D.P."/>
            <person name="Kaster A.-K."/>
            <person name="Ovreas L."/>
            <person name="Rohde M."/>
            <person name="Galperin M.Y."/>
            <person name="Jogler C."/>
        </authorList>
    </citation>
    <scope>NUCLEOTIDE SEQUENCE [LARGE SCALE GENOMIC DNA]</scope>
    <source>
        <strain evidence="2 3">Pla133</strain>
    </source>
</reference>
<gene>
    <name evidence="2" type="ORF">Pla133_03540</name>
</gene>
<sequence>MDHIHVPLSTHPEAPLQVHARYTRVELQAAFGIGGDGATVAAWQTGVRWVPEAKADLLAFTLDKTSGGFSPTTRYKDYAISPSLIHWESQGVVRADSDTGMRYQGHERLGTTVLLFARLRADDRAFWFLGTGTYVGHESERPMQVTWRLTHPLPGDLFASFAAAVA</sequence>
<name>A0A518BE82_9BACT</name>
<dbReference type="Pfam" id="PF11907">
    <property type="entry name" value="DUF3427"/>
    <property type="match status" value="1"/>
</dbReference>
<evidence type="ECO:0000313" key="2">
    <source>
        <dbReference type="EMBL" id="QDU65290.1"/>
    </source>
</evidence>
<dbReference type="KEGG" id="pbap:Pla133_03540"/>